<comment type="caution">
    <text evidence="1">The sequence shown here is derived from an EMBL/GenBank/DDBJ whole genome shotgun (WGS) entry which is preliminary data.</text>
</comment>
<protein>
    <submittedName>
        <fullName evidence="1">Membrane protein insertion efficiency factor YidD</fullName>
    </submittedName>
</protein>
<proteinExistence type="predicted"/>
<dbReference type="NCBIfam" id="TIGR00278">
    <property type="entry name" value="membrane protein insertion efficiency factor YidD"/>
    <property type="match status" value="1"/>
</dbReference>
<dbReference type="RefSeq" id="WP_345215659.1">
    <property type="nucleotide sequence ID" value="NZ_BAABGN010000006.1"/>
</dbReference>
<keyword evidence="2" id="KW-1185">Reference proteome</keyword>
<reference evidence="2" key="1">
    <citation type="journal article" date="2019" name="Int. J. Syst. Evol. Microbiol.">
        <title>The Global Catalogue of Microorganisms (GCM) 10K type strain sequencing project: providing services to taxonomists for standard genome sequencing and annotation.</title>
        <authorList>
            <consortium name="The Broad Institute Genomics Platform"/>
            <consortium name="The Broad Institute Genome Sequencing Center for Infectious Disease"/>
            <person name="Wu L."/>
            <person name="Ma J."/>
        </authorList>
    </citation>
    <scope>NUCLEOTIDE SEQUENCE [LARGE SCALE GENOMIC DNA]</scope>
    <source>
        <strain evidence="2">JCM 17810</strain>
    </source>
</reference>
<name>A0ABP8L372_9MICO</name>
<evidence type="ECO:0000313" key="1">
    <source>
        <dbReference type="EMBL" id="GAA4421835.1"/>
    </source>
</evidence>
<dbReference type="InterPro" id="IPR002696">
    <property type="entry name" value="Membr_insert_effic_factor_YidD"/>
</dbReference>
<accession>A0ABP8L372</accession>
<evidence type="ECO:0000313" key="2">
    <source>
        <dbReference type="Proteomes" id="UP001500622"/>
    </source>
</evidence>
<dbReference type="Proteomes" id="UP001500622">
    <property type="component" value="Unassembled WGS sequence"/>
</dbReference>
<organism evidence="1 2">
    <name type="scientific">Georgenia halophila</name>
    <dbReference type="NCBI Taxonomy" id="620889"/>
    <lineage>
        <taxon>Bacteria</taxon>
        <taxon>Bacillati</taxon>
        <taxon>Actinomycetota</taxon>
        <taxon>Actinomycetes</taxon>
        <taxon>Micrococcales</taxon>
        <taxon>Bogoriellaceae</taxon>
        <taxon>Georgenia</taxon>
    </lineage>
</organism>
<sequence length="95" mass="9998">MGAAARATDTAIGLYQRHLSPGKGWTCAHLVAHGGQSCSAAVRRLVATRGVLGALSPTIVRFVACYRAAMLLAQQDVRGVCCCGGIPIPFRFRGR</sequence>
<dbReference type="EMBL" id="BAABGN010000006">
    <property type="protein sequence ID" value="GAA4421835.1"/>
    <property type="molecule type" value="Genomic_DNA"/>
</dbReference>
<gene>
    <name evidence="1" type="primary">yidD</name>
    <name evidence="1" type="ORF">GCM10023169_15260</name>
</gene>